<dbReference type="AlphaFoldDB" id="A0A0A9A1U8"/>
<dbReference type="EMBL" id="GBRH01256873">
    <property type="protein sequence ID" value="JAD41022.1"/>
    <property type="molecule type" value="Transcribed_RNA"/>
</dbReference>
<reference evidence="1" key="2">
    <citation type="journal article" date="2015" name="Data Brief">
        <title>Shoot transcriptome of the giant reed, Arundo donax.</title>
        <authorList>
            <person name="Barrero R.A."/>
            <person name="Guerrero F.D."/>
            <person name="Moolhuijzen P."/>
            <person name="Goolsby J.A."/>
            <person name="Tidwell J."/>
            <person name="Bellgard S.E."/>
            <person name="Bellgard M.I."/>
        </authorList>
    </citation>
    <scope>NUCLEOTIDE SEQUENCE</scope>
    <source>
        <tissue evidence="1">Shoot tissue taken approximately 20 cm above the soil surface</tissue>
    </source>
</reference>
<reference evidence="1" key="1">
    <citation type="submission" date="2014-09" db="EMBL/GenBank/DDBJ databases">
        <authorList>
            <person name="Magalhaes I.L.F."/>
            <person name="Oliveira U."/>
            <person name="Santos F.R."/>
            <person name="Vidigal T.H.D.A."/>
            <person name="Brescovit A.D."/>
            <person name="Santos A.J."/>
        </authorList>
    </citation>
    <scope>NUCLEOTIDE SEQUENCE</scope>
    <source>
        <tissue evidence="1">Shoot tissue taken approximately 20 cm above the soil surface</tissue>
    </source>
</reference>
<evidence type="ECO:0000313" key="1">
    <source>
        <dbReference type="EMBL" id="JAD41022.1"/>
    </source>
</evidence>
<name>A0A0A9A1U8_ARUDO</name>
<organism evidence="1">
    <name type="scientific">Arundo donax</name>
    <name type="common">Giant reed</name>
    <name type="synonym">Donax arundinaceus</name>
    <dbReference type="NCBI Taxonomy" id="35708"/>
    <lineage>
        <taxon>Eukaryota</taxon>
        <taxon>Viridiplantae</taxon>
        <taxon>Streptophyta</taxon>
        <taxon>Embryophyta</taxon>
        <taxon>Tracheophyta</taxon>
        <taxon>Spermatophyta</taxon>
        <taxon>Magnoliopsida</taxon>
        <taxon>Liliopsida</taxon>
        <taxon>Poales</taxon>
        <taxon>Poaceae</taxon>
        <taxon>PACMAD clade</taxon>
        <taxon>Arundinoideae</taxon>
        <taxon>Arundineae</taxon>
        <taxon>Arundo</taxon>
    </lineage>
</organism>
<accession>A0A0A9A1U8</accession>
<protein>
    <submittedName>
        <fullName evidence="1">Uncharacterized protein</fullName>
    </submittedName>
</protein>
<sequence>MLWLPPGHGLPSRLVSLPARPQRCCPTKVEVQPRRLGSPRP</sequence>
<proteinExistence type="predicted"/>